<dbReference type="EMBL" id="LR796247">
    <property type="protein sequence ID" value="CAB4131444.1"/>
    <property type="molecule type" value="Genomic_DNA"/>
</dbReference>
<name>A0A6J5LA73_9CAUD</name>
<evidence type="ECO:0000313" key="1">
    <source>
        <dbReference type="EMBL" id="CAB4131444.1"/>
    </source>
</evidence>
<reference evidence="1" key="1">
    <citation type="submission" date="2020-04" db="EMBL/GenBank/DDBJ databases">
        <authorList>
            <person name="Chiriac C."/>
            <person name="Salcher M."/>
            <person name="Ghai R."/>
            <person name="Kavagutti S V."/>
        </authorList>
    </citation>
    <scope>NUCLEOTIDE SEQUENCE</scope>
</reference>
<sequence>MRDEDVAKNMANWPAEIIVSQEIRDTKYNICQACQFFDAALKKCTVCKCEMNLLTWSKYMGTCPKGKFKAEA</sequence>
<gene>
    <name evidence="1" type="ORF">UFOVP132_89</name>
</gene>
<proteinExistence type="predicted"/>
<organism evidence="1">
    <name type="scientific">uncultured Caudovirales phage</name>
    <dbReference type="NCBI Taxonomy" id="2100421"/>
    <lineage>
        <taxon>Viruses</taxon>
        <taxon>Duplodnaviria</taxon>
        <taxon>Heunggongvirae</taxon>
        <taxon>Uroviricota</taxon>
        <taxon>Caudoviricetes</taxon>
        <taxon>Peduoviridae</taxon>
        <taxon>Maltschvirus</taxon>
        <taxon>Maltschvirus maltsch</taxon>
    </lineage>
</organism>
<protein>
    <submittedName>
        <fullName evidence="1">Uncharacterized protein</fullName>
    </submittedName>
</protein>
<accession>A0A6J5LA73</accession>